<dbReference type="GO" id="GO:0003779">
    <property type="term" value="F:actin binding"/>
    <property type="evidence" value="ECO:0007669"/>
    <property type="project" value="InterPro"/>
</dbReference>
<dbReference type="Gene3D" id="6.10.30.50">
    <property type="match status" value="1"/>
</dbReference>
<dbReference type="GO" id="GO:0051017">
    <property type="term" value="P:actin filament bundle assembly"/>
    <property type="evidence" value="ECO:0007669"/>
    <property type="project" value="TreeGrafter"/>
</dbReference>
<dbReference type="InterPro" id="IPR010472">
    <property type="entry name" value="FH3_dom"/>
</dbReference>
<dbReference type="Proteomes" id="UP000188533">
    <property type="component" value="Unassembled WGS sequence"/>
</dbReference>
<dbReference type="InterPro" id="IPR042201">
    <property type="entry name" value="FH2_Formin_sf"/>
</dbReference>
<dbReference type="EMBL" id="BDGU01000078">
    <property type="protein sequence ID" value="GAW01955.1"/>
    <property type="molecule type" value="Genomic_DNA"/>
</dbReference>
<evidence type="ECO:0000259" key="6">
    <source>
        <dbReference type="PROSITE" id="PS51444"/>
    </source>
</evidence>
<feature type="region of interest" description="Disordered" evidence="3">
    <location>
        <begin position="1317"/>
        <end position="1340"/>
    </location>
</feature>
<keyword evidence="2" id="KW-0175">Coiled coil</keyword>
<dbReference type="InterPro" id="IPR015425">
    <property type="entry name" value="FH2_Formin"/>
</dbReference>
<dbReference type="SUPFAM" id="SSF101447">
    <property type="entry name" value="Formin homology 2 domain (FH2 domain)"/>
    <property type="match status" value="1"/>
</dbReference>
<evidence type="ECO:0000256" key="1">
    <source>
        <dbReference type="ARBA" id="ARBA00037935"/>
    </source>
</evidence>
<dbReference type="GO" id="GO:1903475">
    <property type="term" value="P:mitotic actomyosin contractile ring assembly"/>
    <property type="evidence" value="ECO:0007669"/>
    <property type="project" value="TreeGrafter"/>
</dbReference>
<feature type="compositionally biased region" description="Polar residues" evidence="3">
    <location>
        <begin position="865"/>
        <end position="876"/>
    </location>
</feature>
<feature type="domain" description="DAD" evidence="4">
    <location>
        <begin position="1303"/>
        <end position="1331"/>
    </location>
</feature>
<feature type="coiled-coil region" evidence="2">
    <location>
        <begin position="530"/>
        <end position="618"/>
    </location>
</feature>
<feature type="region of interest" description="Disordered" evidence="3">
    <location>
        <begin position="1366"/>
        <end position="1407"/>
    </location>
</feature>
<dbReference type="Pfam" id="PF02181">
    <property type="entry name" value="FH2"/>
    <property type="match status" value="1"/>
</dbReference>
<dbReference type="SUPFAM" id="SSF48371">
    <property type="entry name" value="ARM repeat"/>
    <property type="match status" value="1"/>
</dbReference>
<protein>
    <submittedName>
        <fullName evidence="7">Cytokinesis protein sepa (Fh1 2 protein)</fullName>
    </submittedName>
</protein>
<dbReference type="Pfam" id="PF06371">
    <property type="entry name" value="Drf_GBD"/>
    <property type="match status" value="1"/>
</dbReference>
<proteinExistence type="inferred from homology"/>
<evidence type="ECO:0000259" key="4">
    <source>
        <dbReference type="PROSITE" id="PS51231"/>
    </source>
</evidence>
<dbReference type="PROSITE" id="PS51231">
    <property type="entry name" value="DAD"/>
    <property type="match status" value="1"/>
</dbReference>
<feature type="compositionally biased region" description="Polar residues" evidence="3">
    <location>
        <begin position="729"/>
        <end position="741"/>
    </location>
</feature>
<dbReference type="InterPro" id="IPR051661">
    <property type="entry name" value="Actin_filament_regulator"/>
</dbReference>
<dbReference type="PANTHER" id="PTHR47102:SF2">
    <property type="entry name" value="PROTEIN BNI1"/>
    <property type="match status" value="1"/>
</dbReference>
<dbReference type="Gene3D" id="1.10.238.150">
    <property type="entry name" value="Formin, FH3 diaphanous domain"/>
    <property type="match status" value="1"/>
</dbReference>
<name>A0A1Q3E3Y3_LENED</name>
<dbReference type="SMART" id="SM00498">
    <property type="entry name" value="FH2"/>
    <property type="match status" value="1"/>
</dbReference>
<dbReference type="InterPro" id="IPR016024">
    <property type="entry name" value="ARM-type_fold"/>
</dbReference>
<evidence type="ECO:0000256" key="3">
    <source>
        <dbReference type="SAM" id="MobiDB-lite"/>
    </source>
</evidence>
<accession>A0A1Q3E3Y3</accession>
<feature type="compositionally biased region" description="Basic and acidic residues" evidence="3">
    <location>
        <begin position="761"/>
        <end position="774"/>
    </location>
</feature>
<dbReference type="SMART" id="SM01140">
    <property type="entry name" value="Drf_GBD"/>
    <property type="match status" value="1"/>
</dbReference>
<reference evidence="7 8" key="1">
    <citation type="submission" date="2016-08" db="EMBL/GenBank/DDBJ databases">
        <authorList>
            <consortium name="Lentinula edodes genome sequencing consortium"/>
            <person name="Sakamoto Y."/>
            <person name="Nakade K."/>
            <person name="Sato S."/>
            <person name="Yoshida Y."/>
            <person name="Miyazaki K."/>
            <person name="Natsume S."/>
            <person name="Konno N."/>
        </authorList>
    </citation>
    <scope>NUCLEOTIDE SEQUENCE [LARGE SCALE GENOMIC DNA]</scope>
    <source>
        <strain evidence="7 8">NBRC 111202</strain>
    </source>
</reference>
<dbReference type="GO" id="GO:0043332">
    <property type="term" value="C:mating projection tip"/>
    <property type="evidence" value="ECO:0007669"/>
    <property type="project" value="TreeGrafter"/>
</dbReference>
<feature type="domain" description="FH2" evidence="6">
    <location>
        <begin position="890"/>
        <end position="1291"/>
    </location>
</feature>
<feature type="region of interest" description="Disordered" evidence="3">
    <location>
        <begin position="662"/>
        <end position="876"/>
    </location>
</feature>
<dbReference type="InterPro" id="IPR014767">
    <property type="entry name" value="DAD_dom"/>
</dbReference>
<dbReference type="GO" id="GO:0015629">
    <property type="term" value="C:actin cytoskeleton"/>
    <property type="evidence" value="ECO:0007669"/>
    <property type="project" value="UniProtKB-ARBA"/>
</dbReference>
<dbReference type="PROSITE" id="PS51232">
    <property type="entry name" value="GBD_FH3"/>
    <property type="match status" value="1"/>
</dbReference>
<dbReference type="Gene3D" id="1.20.58.630">
    <property type="match status" value="1"/>
</dbReference>
<feature type="domain" description="GBD/FH3" evidence="5">
    <location>
        <begin position="110"/>
        <end position="508"/>
    </location>
</feature>
<dbReference type="InterPro" id="IPR010473">
    <property type="entry name" value="GTPase-bd"/>
</dbReference>
<feature type="compositionally biased region" description="Low complexity" evidence="3">
    <location>
        <begin position="39"/>
        <end position="59"/>
    </location>
</feature>
<dbReference type="Gene3D" id="1.20.58.2220">
    <property type="entry name" value="Formin, FH2 domain"/>
    <property type="match status" value="1"/>
</dbReference>
<dbReference type="Gene3D" id="1.25.10.10">
    <property type="entry name" value="Leucine-rich Repeat Variant"/>
    <property type="match status" value="1"/>
</dbReference>
<evidence type="ECO:0000313" key="8">
    <source>
        <dbReference type="Proteomes" id="UP000188533"/>
    </source>
</evidence>
<evidence type="ECO:0000259" key="5">
    <source>
        <dbReference type="PROSITE" id="PS51232"/>
    </source>
</evidence>
<dbReference type="SMART" id="SM01139">
    <property type="entry name" value="Drf_FH3"/>
    <property type="match status" value="1"/>
</dbReference>
<feature type="compositionally biased region" description="Low complexity" evidence="3">
    <location>
        <begin position="742"/>
        <end position="759"/>
    </location>
</feature>
<keyword evidence="8" id="KW-1185">Reference proteome</keyword>
<dbReference type="GO" id="GO:0032153">
    <property type="term" value="C:cell division site"/>
    <property type="evidence" value="ECO:0007669"/>
    <property type="project" value="TreeGrafter"/>
</dbReference>
<feature type="region of interest" description="Disordered" evidence="3">
    <location>
        <begin position="26"/>
        <end position="92"/>
    </location>
</feature>
<gene>
    <name evidence="7" type="ORF">LENED_003579</name>
</gene>
<sequence length="1423" mass="160018">MTNPTLTSDGVELNKYMIQRSRAERDKAYDLYPNHRPASPSTTVSWSDSSTAYSDSFQSKPPRDPQTARARRSEASSTSSADVDNDNPLRGPSAIEICPFPRCLRYEFELPRPTDDEIEALFEQVKLTRGVDDLNLPVEQKWNLVKSDLHIRWKEEKTRDEQAKRQIETGQSSAIIVDTPEWYVRKFLDKTITPKQASSLQVSLRSKEVSWFHHFIEIQGTSVLAQTLNHISRKGSSRREHDIQLEYEVAKCLKHIFNNHSATDKALAHPQIVTQVASSLNSPHIPTRKLLLDLLSFLTYWNEGKIQPVVVSALEVLSSSNNENGGVYDFWFKSFEQTLSGRGKMGSLVGASEDVKKAGGIDTNLNDYALSNLILIVGILDFIEDLDLRLHHRSRMESAGLHHIIALCQEFNVPNIDKKLRQLQGSFDEDERNLRSQLDQEILKDLNNPGDVYKAIFAKIESSKARDYFLSMMQHLLLIREEGEPMVHYYQLIDSMVTDIVMDKKLAGAEQRFGHSVERIIAQFNETGRLQEVEDELQKSRSEALRLKLENDALLDEISKGQEGMVGRLKEEMLRLEQKLATSRETTARLQNQVESERAEYEDQINQLETQIIELFRMLKEVGRGVTTVLDTGGMDRKTLVQTLEKQFQRTQTINKLEGKDVFGRRRKKEGGFEESDDDDREDTPGKSSLRRSRVLTSKKSLSKKGDKAEDSNRASQFMDAEDAHAEEQIQQQLNAGASFNSPSSISRSIRGSPRPGGSKTSDKLAGRYDHLEDFVSGGDSSLQYVRGEDSTDDDSSKRLTHPTNDNVPTSVSSDGSHDTGITPGQGSLADQLSFPGSAPSSSSSSLASSPAPPPPPMPGSARSNTSFGSNPNSARASMLLGANPLSARKDLPITPNIKMKQLQWDKLPQQQVAKTVWNEDQPSRENEMIKILKDDGVWMEMEEDFKAKQLVINLMARQKRAELKSVLDVETKKRVEILIQGVKKLEPEEIARKIQQFDQDLCTQVFLSELKRVLPSPEQVGKLNVYRNADPKELAELHPADRLMVKLIQIDRLGPRIEGMLYKCAFDERWSLLDDGAQKLTEAGNALLNAKSFKELLSLILLVGNYMNGSGIKGGAFGFRVSSVNKLVDTKSVNNTTLLHFLERTVVKHFPAMEEFLEELEKPAEAYRVNLQEVRKGHIDLRDGLKQIRKELGDHFADMNRNDQFGIRMWSFVKKANAQVEDLGDDVNSASAVFTEVVKYYGEEDRNMTSSEFYAIFKTFVTSYRKCKADNQSFAEARLAVEKRKQVAQEMRENREKAAAANNESDDVLDSLLEKLRNGEGGRKSRRTRGTAEAQPAIPLTLQLDSSAVNDTADIARDMLAQLQSNGFAPMPSPTATSNPSTRRRTRRRMEAPTSDSLLDLRTPTSPLAVEVELDLGSETDS</sequence>
<dbReference type="PANTHER" id="PTHR47102">
    <property type="entry name" value="PROTEIN BNI1"/>
    <property type="match status" value="1"/>
</dbReference>
<dbReference type="GO" id="GO:0005938">
    <property type="term" value="C:cell cortex"/>
    <property type="evidence" value="ECO:0007669"/>
    <property type="project" value="UniProtKB-ARBA"/>
</dbReference>
<dbReference type="GO" id="GO:0051016">
    <property type="term" value="P:barbed-end actin filament capping"/>
    <property type="evidence" value="ECO:0007669"/>
    <property type="project" value="TreeGrafter"/>
</dbReference>
<dbReference type="InterPro" id="IPR014768">
    <property type="entry name" value="GBD/FH3_dom"/>
</dbReference>
<comment type="similarity">
    <text evidence="1">Belongs to the formin homology family. BNI1 subfamily.</text>
</comment>
<feature type="compositionally biased region" description="Low complexity" evidence="3">
    <location>
        <begin position="834"/>
        <end position="850"/>
    </location>
</feature>
<organism evidence="7 8">
    <name type="scientific">Lentinula edodes</name>
    <name type="common">Shiitake mushroom</name>
    <name type="synonym">Lentinus edodes</name>
    <dbReference type="NCBI Taxonomy" id="5353"/>
    <lineage>
        <taxon>Eukaryota</taxon>
        <taxon>Fungi</taxon>
        <taxon>Dikarya</taxon>
        <taxon>Basidiomycota</taxon>
        <taxon>Agaricomycotina</taxon>
        <taxon>Agaricomycetes</taxon>
        <taxon>Agaricomycetidae</taxon>
        <taxon>Agaricales</taxon>
        <taxon>Marasmiineae</taxon>
        <taxon>Omphalotaceae</taxon>
        <taxon>Lentinula</taxon>
    </lineage>
</organism>
<evidence type="ECO:0000256" key="2">
    <source>
        <dbReference type="SAM" id="Coils"/>
    </source>
</evidence>
<dbReference type="Pfam" id="PF06367">
    <property type="entry name" value="Drf_FH3"/>
    <property type="match status" value="1"/>
</dbReference>
<evidence type="ECO:0000313" key="7">
    <source>
        <dbReference type="EMBL" id="GAW01955.1"/>
    </source>
</evidence>
<dbReference type="STRING" id="5353.A0A1Q3E3Y3"/>
<dbReference type="InterPro" id="IPR011989">
    <property type="entry name" value="ARM-like"/>
</dbReference>
<comment type="caution">
    <text evidence="7">The sequence shown here is derived from an EMBL/GenBank/DDBJ whole genome shotgun (WGS) entry which is preliminary data.</text>
</comment>
<feature type="compositionally biased region" description="Basic and acidic residues" evidence="3">
    <location>
        <begin position="787"/>
        <end position="798"/>
    </location>
</feature>
<feature type="compositionally biased region" description="Basic and acidic residues" evidence="3">
    <location>
        <begin position="704"/>
        <end position="713"/>
    </location>
</feature>
<reference evidence="7 8" key="2">
    <citation type="submission" date="2017-02" db="EMBL/GenBank/DDBJ databases">
        <title>A genome survey and senescence transcriptome analysis in Lentinula edodes.</title>
        <authorList>
            <person name="Sakamoto Y."/>
            <person name="Nakade K."/>
            <person name="Sato S."/>
            <person name="Yoshida Y."/>
            <person name="Miyazaki K."/>
            <person name="Natsume S."/>
            <person name="Konno N."/>
        </authorList>
    </citation>
    <scope>NUCLEOTIDE SEQUENCE [LARGE SCALE GENOMIC DNA]</scope>
    <source>
        <strain evidence="7 8">NBRC 111202</strain>
    </source>
</reference>
<dbReference type="GO" id="GO:0031267">
    <property type="term" value="F:small GTPase binding"/>
    <property type="evidence" value="ECO:0007669"/>
    <property type="project" value="InterPro"/>
</dbReference>
<feature type="compositionally biased region" description="Acidic residues" evidence="3">
    <location>
        <begin position="673"/>
        <end position="682"/>
    </location>
</feature>
<dbReference type="PROSITE" id="PS51444">
    <property type="entry name" value="FH2"/>
    <property type="match status" value="1"/>
</dbReference>
<feature type="compositionally biased region" description="Polar residues" evidence="3">
    <location>
        <begin position="802"/>
        <end position="815"/>
    </location>
</feature>